<organism evidence="5 6">
    <name type="scientific">Populus tomentosa</name>
    <name type="common">Chinese white poplar</name>
    <dbReference type="NCBI Taxonomy" id="118781"/>
    <lineage>
        <taxon>Eukaryota</taxon>
        <taxon>Viridiplantae</taxon>
        <taxon>Streptophyta</taxon>
        <taxon>Embryophyta</taxon>
        <taxon>Tracheophyta</taxon>
        <taxon>Spermatophyta</taxon>
        <taxon>Magnoliopsida</taxon>
        <taxon>eudicotyledons</taxon>
        <taxon>Gunneridae</taxon>
        <taxon>Pentapetalae</taxon>
        <taxon>rosids</taxon>
        <taxon>fabids</taxon>
        <taxon>Malpighiales</taxon>
        <taxon>Salicaceae</taxon>
        <taxon>Saliceae</taxon>
        <taxon>Populus</taxon>
    </lineage>
</organism>
<keyword evidence="1" id="KW-0677">Repeat</keyword>
<dbReference type="FunFam" id="1.10.220.10:FF:000002">
    <property type="entry name" value="Annexin"/>
    <property type="match status" value="1"/>
</dbReference>
<dbReference type="GO" id="GO:0009408">
    <property type="term" value="P:response to heat"/>
    <property type="evidence" value="ECO:0007669"/>
    <property type="project" value="TreeGrafter"/>
</dbReference>
<sequence length="387" mass="43486">MTTFTKPSMQKSSRDDAEQLNRAFKGLGCDAAVVVNILALRNASQRDSIQQEYETLFSDDLKKQLAHELHGHLKKAVLLWMKSPIERDVTTLRQALTGPIIDVKAATEIICTRTSSQIRQIKQVYSPTFGTRLEYDIGCHTSDDHKKVRSSLFLSVIVHYKIFIALIRAPSLNAGLENIVLDVCFVLIKFSSTIPSDQTAKYEEKAVHISFGSAVLLLAFIAITRYDGPEIDSVLVEDDAKAINKIGVKKSGMDESTFFQIFTERSSAHLIALASVYHKMFGKELRKTIKREASGNFKYALLTILQYAVDPTKHYATVLRKATKGLGTDDGTLIRILVTRAEIDLQKIEEEFLKKYKRPLPEVVHSETSGHYRAFLLSLLGSNKYQL</sequence>
<protein>
    <recommendedName>
        <fullName evidence="7">Annexin</fullName>
    </recommendedName>
</protein>
<dbReference type="GO" id="GO:0001786">
    <property type="term" value="F:phosphatidylserine binding"/>
    <property type="evidence" value="ECO:0007669"/>
    <property type="project" value="TreeGrafter"/>
</dbReference>
<dbReference type="GO" id="GO:0005509">
    <property type="term" value="F:calcium ion binding"/>
    <property type="evidence" value="ECO:0007669"/>
    <property type="project" value="InterPro"/>
</dbReference>
<dbReference type="InterPro" id="IPR018252">
    <property type="entry name" value="Annexin_repeat_CS"/>
</dbReference>
<dbReference type="FunFam" id="1.10.220.10:FF:000001">
    <property type="entry name" value="Annexin"/>
    <property type="match status" value="1"/>
</dbReference>
<dbReference type="EMBL" id="JAAWWB010000016">
    <property type="protein sequence ID" value="KAG6764348.1"/>
    <property type="molecule type" value="Genomic_DNA"/>
</dbReference>
<dbReference type="AlphaFoldDB" id="A0A8X7Z397"/>
<dbReference type="SMART" id="SM00335">
    <property type="entry name" value="ANX"/>
    <property type="match status" value="4"/>
</dbReference>
<dbReference type="Pfam" id="PF00191">
    <property type="entry name" value="Annexin"/>
    <property type="match status" value="4"/>
</dbReference>
<gene>
    <name evidence="5" type="ORF">POTOM_031814</name>
</gene>
<evidence type="ECO:0000256" key="4">
    <source>
        <dbReference type="ARBA" id="ARBA00023302"/>
    </source>
</evidence>
<dbReference type="Proteomes" id="UP000886885">
    <property type="component" value="Chromosome 8D"/>
</dbReference>
<dbReference type="PROSITE" id="PS51897">
    <property type="entry name" value="ANNEXIN_2"/>
    <property type="match status" value="4"/>
</dbReference>
<dbReference type="GO" id="GO:0009651">
    <property type="term" value="P:response to salt stress"/>
    <property type="evidence" value="ECO:0007669"/>
    <property type="project" value="TreeGrafter"/>
</dbReference>
<dbReference type="PANTHER" id="PTHR10502:SF216">
    <property type="entry name" value="ANNEXIN"/>
    <property type="match status" value="1"/>
</dbReference>
<keyword evidence="3" id="KW-0041">Annexin</keyword>
<evidence type="ECO:0000256" key="3">
    <source>
        <dbReference type="ARBA" id="ARBA00023216"/>
    </source>
</evidence>
<reference evidence="5" key="1">
    <citation type="journal article" date="2020" name="bioRxiv">
        <title>Hybrid origin of Populus tomentosa Carr. identified through genome sequencing and phylogenomic analysis.</title>
        <authorList>
            <person name="An X."/>
            <person name="Gao K."/>
            <person name="Chen Z."/>
            <person name="Li J."/>
            <person name="Yang X."/>
            <person name="Yang X."/>
            <person name="Zhou J."/>
            <person name="Guo T."/>
            <person name="Zhao T."/>
            <person name="Huang S."/>
            <person name="Miao D."/>
            <person name="Khan W.U."/>
            <person name="Rao P."/>
            <person name="Ye M."/>
            <person name="Lei B."/>
            <person name="Liao W."/>
            <person name="Wang J."/>
            <person name="Ji L."/>
            <person name="Li Y."/>
            <person name="Guo B."/>
            <person name="Mustafa N.S."/>
            <person name="Li S."/>
            <person name="Yun Q."/>
            <person name="Keller S.R."/>
            <person name="Mao J."/>
            <person name="Zhang R."/>
            <person name="Strauss S.H."/>
        </authorList>
    </citation>
    <scope>NUCLEOTIDE SEQUENCE</scope>
    <source>
        <strain evidence="5">GM15</strain>
        <tissue evidence="5">Leaf</tissue>
    </source>
</reference>
<proteinExistence type="predicted"/>
<keyword evidence="4" id="KW-0111">Calcium/phospholipid-binding</keyword>
<evidence type="ECO:0000256" key="1">
    <source>
        <dbReference type="ARBA" id="ARBA00022737"/>
    </source>
</evidence>
<evidence type="ECO:0000256" key="2">
    <source>
        <dbReference type="ARBA" id="ARBA00022837"/>
    </source>
</evidence>
<dbReference type="GO" id="GO:0009409">
    <property type="term" value="P:response to cold"/>
    <property type="evidence" value="ECO:0007669"/>
    <property type="project" value="TreeGrafter"/>
</dbReference>
<dbReference type="OrthoDB" id="37886at2759"/>
<evidence type="ECO:0008006" key="7">
    <source>
        <dbReference type="Google" id="ProtNLM"/>
    </source>
</evidence>
<dbReference type="GO" id="GO:0005544">
    <property type="term" value="F:calcium-dependent phospholipid binding"/>
    <property type="evidence" value="ECO:0007669"/>
    <property type="project" value="UniProtKB-KW"/>
</dbReference>
<dbReference type="GO" id="GO:0005737">
    <property type="term" value="C:cytoplasm"/>
    <property type="evidence" value="ECO:0007669"/>
    <property type="project" value="TreeGrafter"/>
</dbReference>
<dbReference type="GO" id="GO:0009414">
    <property type="term" value="P:response to water deprivation"/>
    <property type="evidence" value="ECO:0007669"/>
    <property type="project" value="TreeGrafter"/>
</dbReference>
<keyword evidence="6" id="KW-1185">Reference proteome</keyword>
<evidence type="ECO:0000313" key="5">
    <source>
        <dbReference type="EMBL" id="KAG6764348.1"/>
    </source>
</evidence>
<dbReference type="PANTHER" id="PTHR10502">
    <property type="entry name" value="ANNEXIN"/>
    <property type="match status" value="1"/>
</dbReference>
<keyword evidence="2" id="KW-0106">Calcium</keyword>
<comment type="caution">
    <text evidence="5">The sequence shown here is derived from an EMBL/GenBank/DDBJ whole genome shotgun (WGS) entry which is preliminary data.</text>
</comment>
<dbReference type="GO" id="GO:0005886">
    <property type="term" value="C:plasma membrane"/>
    <property type="evidence" value="ECO:0007669"/>
    <property type="project" value="TreeGrafter"/>
</dbReference>
<dbReference type="InterPro" id="IPR018502">
    <property type="entry name" value="Annexin_repeat"/>
</dbReference>
<evidence type="ECO:0000313" key="6">
    <source>
        <dbReference type="Proteomes" id="UP000886885"/>
    </source>
</evidence>
<name>A0A8X7Z397_POPTO</name>
<accession>A0A8X7Z397</accession>
<dbReference type="PROSITE" id="PS00223">
    <property type="entry name" value="ANNEXIN_1"/>
    <property type="match status" value="1"/>
</dbReference>